<evidence type="ECO:0000313" key="3">
    <source>
        <dbReference type="EMBL" id="MED6280773.1"/>
    </source>
</evidence>
<name>A0ABU7E0G2_9TELE</name>
<feature type="transmembrane region" description="Helical" evidence="2">
    <location>
        <begin position="92"/>
        <end position="115"/>
    </location>
</feature>
<protein>
    <submittedName>
        <fullName evidence="3">Uncharacterized protein</fullName>
    </submittedName>
</protein>
<sequence length="142" mass="16234">MKRKVASATKKRSTSTRPVSRRASRAAPPPSDDSEDMWLSPGEPYTEPQSPAFSPRHPPGPRIDTTKTWSPVSLFLFYCKLLFSIKPLCLEIIQYNSACFLFIIFILCTAQWYILMIHRVNVMAKGYVICRRSPTMEISTFI</sequence>
<feature type="compositionally biased region" description="Basic residues" evidence="1">
    <location>
        <begin position="1"/>
        <end position="24"/>
    </location>
</feature>
<keyword evidence="2" id="KW-1133">Transmembrane helix</keyword>
<dbReference type="EMBL" id="JAHUTJ010042047">
    <property type="protein sequence ID" value="MED6280773.1"/>
    <property type="molecule type" value="Genomic_DNA"/>
</dbReference>
<evidence type="ECO:0000256" key="1">
    <source>
        <dbReference type="SAM" id="MobiDB-lite"/>
    </source>
</evidence>
<feature type="transmembrane region" description="Helical" evidence="2">
    <location>
        <begin position="68"/>
        <end position="86"/>
    </location>
</feature>
<reference evidence="3 4" key="1">
    <citation type="submission" date="2021-06" db="EMBL/GenBank/DDBJ databases">
        <authorList>
            <person name="Palmer J.M."/>
        </authorList>
    </citation>
    <scope>NUCLEOTIDE SEQUENCE [LARGE SCALE GENOMIC DNA]</scope>
    <source>
        <strain evidence="3 4">CL_MEX2019</strain>
        <tissue evidence="3">Muscle</tissue>
    </source>
</reference>
<keyword evidence="4" id="KW-1185">Reference proteome</keyword>
<dbReference type="Proteomes" id="UP001352852">
    <property type="component" value="Unassembled WGS sequence"/>
</dbReference>
<evidence type="ECO:0000313" key="4">
    <source>
        <dbReference type="Proteomes" id="UP001352852"/>
    </source>
</evidence>
<evidence type="ECO:0000256" key="2">
    <source>
        <dbReference type="SAM" id="Phobius"/>
    </source>
</evidence>
<proteinExistence type="predicted"/>
<organism evidence="3 4">
    <name type="scientific">Characodon lateralis</name>
    <dbReference type="NCBI Taxonomy" id="208331"/>
    <lineage>
        <taxon>Eukaryota</taxon>
        <taxon>Metazoa</taxon>
        <taxon>Chordata</taxon>
        <taxon>Craniata</taxon>
        <taxon>Vertebrata</taxon>
        <taxon>Euteleostomi</taxon>
        <taxon>Actinopterygii</taxon>
        <taxon>Neopterygii</taxon>
        <taxon>Teleostei</taxon>
        <taxon>Neoteleostei</taxon>
        <taxon>Acanthomorphata</taxon>
        <taxon>Ovalentaria</taxon>
        <taxon>Atherinomorphae</taxon>
        <taxon>Cyprinodontiformes</taxon>
        <taxon>Goodeidae</taxon>
        <taxon>Characodon</taxon>
    </lineage>
</organism>
<feature type="region of interest" description="Disordered" evidence="1">
    <location>
        <begin position="1"/>
        <end position="64"/>
    </location>
</feature>
<accession>A0ABU7E0G2</accession>
<keyword evidence="2" id="KW-0472">Membrane</keyword>
<gene>
    <name evidence="3" type="ORF">CHARACLAT_014262</name>
</gene>
<comment type="caution">
    <text evidence="3">The sequence shown here is derived from an EMBL/GenBank/DDBJ whole genome shotgun (WGS) entry which is preliminary data.</text>
</comment>
<keyword evidence="2" id="KW-0812">Transmembrane</keyword>